<keyword evidence="3" id="KW-0493">Microtubule</keyword>
<evidence type="ECO:0000256" key="3">
    <source>
        <dbReference type="ARBA" id="ARBA00022701"/>
    </source>
</evidence>
<dbReference type="InterPro" id="IPR008984">
    <property type="entry name" value="SMAD_FHA_dom_sf"/>
</dbReference>
<dbReference type="PANTHER" id="PTHR47117">
    <property type="entry name" value="STAR-RELATED LIPID TRANSFER PROTEIN 9"/>
    <property type="match status" value="1"/>
</dbReference>
<dbReference type="Gene3D" id="3.40.850.10">
    <property type="entry name" value="Kinesin motor domain"/>
    <property type="match status" value="1"/>
</dbReference>
<reference evidence="12" key="2">
    <citation type="submission" date="2025-09" db="UniProtKB">
        <authorList>
            <consortium name="Ensembl"/>
        </authorList>
    </citation>
    <scope>IDENTIFICATION</scope>
</reference>
<evidence type="ECO:0000256" key="10">
    <source>
        <dbReference type="SAM" id="MobiDB-lite"/>
    </source>
</evidence>
<dbReference type="InterPro" id="IPR027417">
    <property type="entry name" value="P-loop_NTPase"/>
</dbReference>
<feature type="compositionally biased region" description="Low complexity" evidence="10">
    <location>
        <begin position="213"/>
        <end position="229"/>
    </location>
</feature>
<evidence type="ECO:0000256" key="8">
    <source>
        <dbReference type="ARBA" id="ARBA00023212"/>
    </source>
</evidence>
<evidence type="ECO:0000256" key="1">
    <source>
        <dbReference type="ARBA" id="ARBA00004245"/>
    </source>
</evidence>
<evidence type="ECO:0000256" key="6">
    <source>
        <dbReference type="ARBA" id="ARBA00023054"/>
    </source>
</evidence>
<dbReference type="GO" id="GO:0007018">
    <property type="term" value="P:microtubule-based movement"/>
    <property type="evidence" value="ECO:0007669"/>
    <property type="project" value="InterPro"/>
</dbReference>
<dbReference type="Pfam" id="PF12473">
    <property type="entry name" value="DUF3694"/>
    <property type="match status" value="1"/>
</dbReference>
<dbReference type="InterPro" id="IPR001752">
    <property type="entry name" value="Kinesin_motor_dom"/>
</dbReference>
<protein>
    <submittedName>
        <fullName evidence="12">Kinesin family member 13B</fullName>
    </submittedName>
</protein>
<accession>A0A8C9L514</accession>
<keyword evidence="7 9" id="KW-0505">Motor protein</keyword>
<evidence type="ECO:0000256" key="9">
    <source>
        <dbReference type="PROSITE-ProRule" id="PRU00283"/>
    </source>
</evidence>
<dbReference type="CDD" id="cd22730">
    <property type="entry name" value="FHA_KIF13B"/>
    <property type="match status" value="1"/>
</dbReference>
<evidence type="ECO:0000256" key="5">
    <source>
        <dbReference type="ARBA" id="ARBA00022840"/>
    </source>
</evidence>
<dbReference type="InterPro" id="IPR022140">
    <property type="entry name" value="Kinesin-like_KIF1-typ"/>
</dbReference>
<dbReference type="InterPro" id="IPR022164">
    <property type="entry name" value="Kinesin-like"/>
</dbReference>
<dbReference type="Gene3D" id="2.60.200.20">
    <property type="match status" value="1"/>
</dbReference>
<feature type="domain" description="Kinesin motor" evidence="11">
    <location>
        <begin position="222"/>
        <end position="259"/>
    </location>
</feature>
<dbReference type="GO" id="GO:0003777">
    <property type="term" value="F:microtubule motor activity"/>
    <property type="evidence" value="ECO:0007669"/>
    <property type="project" value="InterPro"/>
</dbReference>
<dbReference type="FunFam" id="3.40.850.10:FF:000311">
    <property type="entry name" value="Motor domain of KIF13B"/>
    <property type="match status" value="1"/>
</dbReference>
<comment type="subcellular location">
    <subcellularLocation>
        <location evidence="1">Cytoplasm</location>
        <location evidence="1">Cytoskeleton</location>
    </subcellularLocation>
</comment>
<dbReference type="FunFam" id="2.60.200.20:FF:000002">
    <property type="entry name" value="Kinesin family member 13A"/>
    <property type="match status" value="1"/>
</dbReference>
<keyword evidence="5 9" id="KW-0067">ATP-binding</keyword>
<dbReference type="Proteomes" id="UP000694428">
    <property type="component" value="Unplaced"/>
</dbReference>
<dbReference type="InterPro" id="IPR000253">
    <property type="entry name" value="FHA_dom"/>
</dbReference>
<feature type="region of interest" description="Disordered" evidence="10">
    <location>
        <begin position="452"/>
        <end position="486"/>
    </location>
</feature>
<dbReference type="Pfam" id="PF16183">
    <property type="entry name" value="Kinesin_assoc"/>
    <property type="match status" value="1"/>
</dbReference>
<feature type="binding site" evidence="9">
    <location>
        <begin position="39"/>
        <end position="46"/>
    </location>
    <ligand>
        <name>ATP</name>
        <dbReference type="ChEBI" id="CHEBI:30616"/>
    </ligand>
</feature>
<dbReference type="Ensembl" id="ENSPSTT00000003899.1">
    <property type="protein sequence ID" value="ENSPSTP00000003718.1"/>
    <property type="gene ID" value="ENSPSTG00000002193.1"/>
</dbReference>
<dbReference type="SMART" id="SM00129">
    <property type="entry name" value="KISc"/>
    <property type="match status" value="1"/>
</dbReference>
<keyword evidence="8" id="KW-0206">Cytoskeleton</keyword>
<keyword evidence="2" id="KW-0963">Cytoplasm</keyword>
<comment type="similarity">
    <text evidence="9">Belongs to the TRAFAC class myosin-kinesin ATPase superfamily. Kinesin family.</text>
</comment>
<dbReference type="InterPro" id="IPR036961">
    <property type="entry name" value="Kinesin_motor_dom_sf"/>
</dbReference>
<dbReference type="PRINTS" id="PR00380">
    <property type="entry name" value="KINESINHEAVY"/>
</dbReference>
<dbReference type="Pfam" id="PF12423">
    <property type="entry name" value="KIF1B"/>
    <property type="match status" value="1"/>
</dbReference>
<dbReference type="Pfam" id="PF00498">
    <property type="entry name" value="FHA"/>
    <property type="match status" value="1"/>
</dbReference>
<evidence type="ECO:0000256" key="2">
    <source>
        <dbReference type="ARBA" id="ARBA00022490"/>
    </source>
</evidence>
<dbReference type="PROSITE" id="PS50067">
    <property type="entry name" value="KINESIN_MOTOR_2"/>
    <property type="match status" value="2"/>
</dbReference>
<dbReference type="Gene3D" id="6.10.250.2520">
    <property type="match status" value="1"/>
</dbReference>
<keyword evidence="4 9" id="KW-0547">Nucleotide-binding</keyword>
<dbReference type="GO" id="GO:0008017">
    <property type="term" value="F:microtubule binding"/>
    <property type="evidence" value="ECO:0007669"/>
    <property type="project" value="InterPro"/>
</dbReference>
<keyword evidence="6" id="KW-0175">Coiled coil</keyword>
<reference evidence="12" key="1">
    <citation type="submission" date="2025-08" db="UniProtKB">
        <authorList>
            <consortium name="Ensembl"/>
        </authorList>
    </citation>
    <scope>IDENTIFICATION</scope>
</reference>
<evidence type="ECO:0000256" key="4">
    <source>
        <dbReference type="ARBA" id="ARBA00022741"/>
    </source>
</evidence>
<keyword evidence="13" id="KW-1185">Reference proteome</keyword>
<dbReference type="InterPro" id="IPR019821">
    <property type="entry name" value="Kinesin_motor_CS"/>
</dbReference>
<organism evidence="12 13">
    <name type="scientific">Pavo cristatus</name>
    <name type="common">Indian peafowl</name>
    <name type="synonym">Blue peafowl</name>
    <dbReference type="NCBI Taxonomy" id="9049"/>
    <lineage>
        <taxon>Eukaryota</taxon>
        <taxon>Metazoa</taxon>
        <taxon>Chordata</taxon>
        <taxon>Craniata</taxon>
        <taxon>Vertebrata</taxon>
        <taxon>Euteleostomi</taxon>
        <taxon>Archelosauria</taxon>
        <taxon>Archosauria</taxon>
        <taxon>Dinosauria</taxon>
        <taxon>Saurischia</taxon>
        <taxon>Theropoda</taxon>
        <taxon>Coelurosauria</taxon>
        <taxon>Aves</taxon>
        <taxon>Neognathae</taxon>
        <taxon>Galloanserae</taxon>
        <taxon>Galliformes</taxon>
        <taxon>Phasianidae</taxon>
        <taxon>Phasianinae</taxon>
        <taxon>Pavo</taxon>
    </lineage>
</organism>
<evidence type="ECO:0000256" key="7">
    <source>
        <dbReference type="ARBA" id="ARBA00023175"/>
    </source>
</evidence>
<evidence type="ECO:0000313" key="12">
    <source>
        <dbReference type="Ensembl" id="ENSPSTP00000003718.1"/>
    </source>
</evidence>
<dbReference type="GO" id="GO:0005874">
    <property type="term" value="C:microtubule"/>
    <property type="evidence" value="ECO:0007669"/>
    <property type="project" value="UniProtKB-KW"/>
</dbReference>
<dbReference type="GO" id="GO:0005524">
    <property type="term" value="F:ATP binding"/>
    <property type="evidence" value="ECO:0007669"/>
    <property type="project" value="UniProtKB-UniRule"/>
</dbReference>
<feature type="domain" description="Kinesin motor" evidence="11">
    <location>
        <begin position="1"/>
        <end position="214"/>
    </location>
</feature>
<evidence type="ECO:0000259" key="11">
    <source>
        <dbReference type="PROSITE" id="PS50067"/>
    </source>
</evidence>
<dbReference type="InterPro" id="IPR032405">
    <property type="entry name" value="Kinesin_assoc"/>
</dbReference>
<dbReference type="PROSITE" id="PS00411">
    <property type="entry name" value="KINESIN_MOTOR_1"/>
    <property type="match status" value="1"/>
</dbReference>
<feature type="region of interest" description="Disordered" evidence="10">
    <location>
        <begin position="197"/>
        <end position="229"/>
    </location>
</feature>
<dbReference type="SUPFAM" id="SSF52540">
    <property type="entry name" value="P-loop containing nucleoside triphosphate hydrolases"/>
    <property type="match status" value="1"/>
</dbReference>
<dbReference type="Pfam" id="PF00225">
    <property type="entry name" value="Kinesin"/>
    <property type="match status" value="2"/>
</dbReference>
<dbReference type="AlphaFoldDB" id="A0A8C9L514"/>
<evidence type="ECO:0000313" key="13">
    <source>
        <dbReference type="Proteomes" id="UP000694428"/>
    </source>
</evidence>
<sequence>MDESVKERYAGQDVVFKCLGENILQNAFEGYNACIFAYGQTGSGKSYTMMGTADQPGLIPRLCSGLFERAQKEENEEQSFKVEVSYMEIYNEKVRDLLDPKGSRQSLKVREHSVYGPYVDGLSKLAVASYKDIESLMSEGNKSRTVAATNMNEESSRSHAVFKIILTHTLYDVQSGTSGEKVGKLSLVDLAGSERATKTGAAGDRLKEGSNINKQQSSSSADSLGGNSKTAMVATVSPAADNYDETLSTLRYADRAKNIVNHAVVNEDPNARIIRELREEVEKLREQLTKAEAMKSPELKERLEESEKLIQEMTVTWEEKLRKTEEIAQERQKQLESLGISLQSSGIKVGDNKCFLVNLNADPALNELLVYYLKEHTLIGSDNSQDIQLCGMGILPEHCIIDITQEGQVMLTPQKNTRTFVNGSAVTGPIQLHHGDRILWGNNHFFRLNLPKKKKKSDHEDEERDNSMKCSNSVEQLDVDGDNSSEVSSEINFSYEYAQMEVTMKALGSNDPMQSILQSLEQQHEEEKRSALERQRLMYEHELEQLRRRLSPEKQHFRSMDRFSFHSPSAQQRLRQWAEEREEMLTHSLRKLREQIVKANLYVREANFIGEELDKRTEYKVTLQIPASSLNANSKRGAILSEPAIQVRRKGKGKQIWSLEKLENRLVDMRDLYQEWKDSYFRRADPFYDEQENHSLIGVANVFLECLFYDVKLQYAVPIINQKGEVSGRLHVEVVRVSGEIDDRLVGGEDSPDYSNENDTQERKLVCRIKILQATGLPQHLSNFVFCKYTFWDQLEPVNVAPEVDPSLSPISKEPRCMVVFDHCNEFSVNISEDFMEHLYDGALAIEVYGHKQSGDRKNPTLWDLGIIQAKTRSLRDRWSEVTRKVELWVQILELNENGEYCPVEVTPAKDVCTGGIFQLRQGQSRRIQVEVRSVQESGTLPLMEESILSVGIGCVQIKHAKSQKVPEIYQDRDLERLRRKWLCALTKRQEYLDQQLQKLVGKPGKQNTLEITTRIHFFFPLQVKVEASWDSTVHDCIQLSKGTAADERVYLIVRATVQLSHPADMQLVLRKRICVNVYGRQVDLLMEASRIYLHLNLSQSEYESLQLKKQAILTKVMVNVFSCASLRALCPHSTT</sequence>
<dbReference type="SUPFAM" id="SSF49879">
    <property type="entry name" value="SMAD/FHA domain"/>
    <property type="match status" value="1"/>
</dbReference>
<comment type="caution">
    <text evidence="9">Lacks conserved residue(s) required for the propagation of feature annotation.</text>
</comment>
<name>A0A8C9L514_PAVCR</name>
<proteinExistence type="inferred from homology"/>